<dbReference type="AlphaFoldDB" id="A0A163S2R0"/>
<organism evidence="1 2">
    <name type="scientific">Fictibacillus phosphorivorans</name>
    <dbReference type="NCBI Taxonomy" id="1221500"/>
    <lineage>
        <taxon>Bacteria</taxon>
        <taxon>Bacillati</taxon>
        <taxon>Bacillota</taxon>
        <taxon>Bacilli</taxon>
        <taxon>Bacillales</taxon>
        <taxon>Fictibacillaceae</taxon>
        <taxon>Fictibacillus</taxon>
    </lineage>
</organism>
<dbReference type="EMBL" id="LRFC01000006">
    <property type="protein sequence ID" value="KZE68018.1"/>
    <property type="molecule type" value="Genomic_DNA"/>
</dbReference>
<sequence>MDLVMDSETKLNYDYSISNFIMLKVFHDAGVTITGLSQFMMDVNYNYSANADIFFEGIRGIFVNAERLSLYDDEDDSEFKEMTEALDMSSDYAYKMSDWRLAKVFGSSLKEEFIKEAETATNYLAEHCEFDIKVDLHYGIVVFLEWEGMMHEIAEAVVTIHDLLDQYINRLEGN</sequence>
<evidence type="ECO:0000313" key="1">
    <source>
        <dbReference type="EMBL" id="KZE68018.1"/>
    </source>
</evidence>
<accession>A0A163S2R0</accession>
<keyword evidence="2" id="KW-1185">Reference proteome</keyword>
<proteinExistence type="predicted"/>
<dbReference type="Proteomes" id="UP000076567">
    <property type="component" value="Unassembled WGS sequence"/>
</dbReference>
<reference evidence="2" key="1">
    <citation type="submission" date="2016-01" db="EMBL/GenBank/DDBJ databases">
        <title>Draft genome of Chromobacterium sp. F49.</title>
        <authorList>
            <person name="Hong K.W."/>
        </authorList>
    </citation>
    <scope>NUCLEOTIDE SEQUENCE [LARGE SCALE GENOMIC DNA]</scope>
    <source>
        <strain evidence="2">P7IIIA</strain>
    </source>
</reference>
<gene>
    <name evidence="1" type="ORF">AWM68_17770</name>
</gene>
<comment type="caution">
    <text evidence="1">The sequence shown here is derived from an EMBL/GenBank/DDBJ whole genome shotgun (WGS) entry which is preliminary data.</text>
</comment>
<protein>
    <submittedName>
        <fullName evidence="1">Uncharacterized protein</fullName>
    </submittedName>
</protein>
<dbReference type="OrthoDB" id="2916421at2"/>
<dbReference type="RefSeq" id="WP_066238570.1">
    <property type="nucleotide sequence ID" value="NZ_LRFC01000006.1"/>
</dbReference>
<name>A0A163S2R0_9BACL</name>
<evidence type="ECO:0000313" key="2">
    <source>
        <dbReference type="Proteomes" id="UP000076567"/>
    </source>
</evidence>